<protein>
    <submittedName>
        <fullName evidence="8">Methyl-accepting chemotaxis protein</fullName>
    </submittedName>
</protein>
<dbReference type="PANTHER" id="PTHR32089:SF112">
    <property type="entry name" value="LYSOZYME-LIKE PROTEIN-RELATED"/>
    <property type="match status" value="1"/>
</dbReference>
<dbReference type="GO" id="GO:0006935">
    <property type="term" value="P:chemotaxis"/>
    <property type="evidence" value="ECO:0007669"/>
    <property type="project" value="InterPro"/>
</dbReference>
<dbReference type="Pfam" id="PF00015">
    <property type="entry name" value="MCPsignal"/>
    <property type="match status" value="1"/>
</dbReference>
<dbReference type="PRINTS" id="PR00260">
    <property type="entry name" value="CHEMTRNSDUCR"/>
</dbReference>
<dbReference type="Pfam" id="PF00672">
    <property type="entry name" value="HAMP"/>
    <property type="match status" value="1"/>
</dbReference>
<accession>A0A1X7KDL4</accession>
<name>A0A1X7KDL4_9BACT</name>
<feature type="region of interest" description="Disordered" evidence="4">
    <location>
        <begin position="285"/>
        <end position="310"/>
    </location>
</feature>
<dbReference type="OrthoDB" id="1225at2"/>
<dbReference type="InterPro" id="IPR024478">
    <property type="entry name" value="HlyB_4HB_MCP"/>
</dbReference>
<keyword evidence="9" id="KW-1185">Reference proteome</keyword>
<dbReference type="InterPro" id="IPR047347">
    <property type="entry name" value="YvaQ-like_sensor"/>
</dbReference>
<dbReference type="EMBL" id="FXBB01000026">
    <property type="protein sequence ID" value="SMG39332.1"/>
    <property type="molecule type" value="Genomic_DNA"/>
</dbReference>
<dbReference type="GO" id="GO:0016020">
    <property type="term" value="C:membrane"/>
    <property type="evidence" value="ECO:0007669"/>
    <property type="project" value="InterPro"/>
</dbReference>
<dbReference type="PROSITE" id="PS50111">
    <property type="entry name" value="CHEMOTAXIS_TRANSDUC_2"/>
    <property type="match status" value="1"/>
</dbReference>
<organism evidence="8 9">
    <name type="scientific">Dethiosulfovibrio salsuginis</name>
    <dbReference type="NCBI Taxonomy" id="561720"/>
    <lineage>
        <taxon>Bacteria</taxon>
        <taxon>Thermotogati</taxon>
        <taxon>Synergistota</taxon>
        <taxon>Synergistia</taxon>
        <taxon>Synergistales</taxon>
        <taxon>Dethiosulfovibrionaceae</taxon>
        <taxon>Dethiosulfovibrio</taxon>
    </lineage>
</organism>
<dbReference type="CDD" id="cd11386">
    <property type="entry name" value="MCP_signal"/>
    <property type="match status" value="1"/>
</dbReference>
<evidence type="ECO:0000256" key="2">
    <source>
        <dbReference type="ARBA" id="ARBA00029447"/>
    </source>
</evidence>
<dbReference type="Gene3D" id="1.10.287.950">
    <property type="entry name" value="Methyl-accepting chemotaxis protein"/>
    <property type="match status" value="1"/>
</dbReference>
<evidence type="ECO:0000313" key="9">
    <source>
        <dbReference type="Proteomes" id="UP000193355"/>
    </source>
</evidence>
<dbReference type="GO" id="GO:0007165">
    <property type="term" value="P:signal transduction"/>
    <property type="evidence" value="ECO:0007669"/>
    <property type="project" value="UniProtKB-KW"/>
</dbReference>
<dbReference type="SMART" id="SM00304">
    <property type="entry name" value="HAMP"/>
    <property type="match status" value="2"/>
</dbReference>
<dbReference type="Gene3D" id="6.10.340.10">
    <property type="match status" value="1"/>
</dbReference>
<dbReference type="RefSeq" id="WP_085545103.1">
    <property type="nucleotide sequence ID" value="NZ_FXBB01000026.1"/>
</dbReference>
<gene>
    <name evidence="8" type="ORF">SAMN06275492_1265</name>
</gene>
<keyword evidence="5" id="KW-0472">Membrane</keyword>
<evidence type="ECO:0000256" key="5">
    <source>
        <dbReference type="SAM" id="Phobius"/>
    </source>
</evidence>
<evidence type="ECO:0000256" key="1">
    <source>
        <dbReference type="ARBA" id="ARBA00023224"/>
    </source>
</evidence>
<sequence>MGWLRKASVVARLVAMVGVLCAFIVGMAFYNYLNVKRFDFELQVIYGHYLLPVQWLNDARAHAQAIRSNVYALMLTDKDSESRALMEDISNRRNLMNENLKKYGELSLSPSSVKLLDEVLGDMAKARSALQKVTDLALKNENQRAYDTFRSDALPPLDEYNDHMVELADYILKGAREDNEYNKNLVARIRLNLLLVSVFSLFLSIAMAFYIARSIAVPLREMEDQVDAFSKGDLSVAFSSQGGDEVAKIGRRLGRMAEKMREVIGGVIDASHDLKESSQAFSGLTEEANASLEETRSGTEQVSRSAESLSAAGEEINASVQEVASGAATAASRSGEVAEQVESAKVAAESGISAVASTVKDMASVSKEIDGSAKAVDDLASKAERIQSIVGEISSIADQTNLLALNAAIEAARAGEHGRGFAVVAEEVRKLAEESNESSKNIAELARSIGEDLESVKKGARSNQAGASRVDVQIRDVEERIKAILDALESIAGATQDVAAVSQEQAASSEEIAETVQDMAEKIQGVNEISLNVRDQVVEITQASERLSLGAVSLAELADDLNSKVSFFRLGEKGGLKPL</sequence>
<evidence type="ECO:0000256" key="3">
    <source>
        <dbReference type="PROSITE-ProRule" id="PRU00284"/>
    </source>
</evidence>
<evidence type="ECO:0000256" key="4">
    <source>
        <dbReference type="SAM" id="MobiDB-lite"/>
    </source>
</evidence>
<dbReference type="SUPFAM" id="SSF58104">
    <property type="entry name" value="Methyl-accepting chemotaxis protein (MCP) signaling domain"/>
    <property type="match status" value="1"/>
</dbReference>
<dbReference type="InterPro" id="IPR004090">
    <property type="entry name" value="Chemotax_Me-accpt_rcpt"/>
</dbReference>
<dbReference type="AlphaFoldDB" id="A0A1X7KDL4"/>
<keyword evidence="5" id="KW-1133">Transmembrane helix</keyword>
<keyword evidence="1 3" id="KW-0807">Transducer</keyword>
<reference evidence="9" key="1">
    <citation type="submission" date="2017-04" db="EMBL/GenBank/DDBJ databases">
        <authorList>
            <person name="Varghese N."/>
            <person name="Submissions S."/>
        </authorList>
    </citation>
    <scope>NUCLEOTIDE SEQUENCE [LARGE SCALE GENOMIC DNA]</scope>
    <source>
        <strain evidence="9">USBA 82</strain>
    </source>
</reference>
<dbReference type="STRING" id="561720.SAMN06275492_1265"/>
<feature type="compositionally biased region" description="Polar residues" evidence="4">
    <location>
        <begin position="298"/>
        <end position="308"/>
    </location>
</feature>
<comment type="similarity">
    <text evidence="2">Belongs to the methyl-accepting chemotaxis (MCP) protein family.</text>
</comment>
<proteinExistence type="inferred from homology"/>
<dbReference type="InterPro" id="IPR003660">
    <property type="entry name" value="HAMP_dom"/>
</dbReference>
<feature type="transmembrane region" description="Helical" evidence="5">
    <location>
        <begin position="191"/>
        <end position="212"/>
    </location>
</feature>
<dbReference type="Pfam" id="PF12729">
    <property type="entry name" value="4HB_MCP_1"/>
    <property type="match status" value="1"/>
</dbReference>
<feature type="domain" description="HAMP" evidence="7">
    <location>
        <begin position="213"/>
        <end position="265"/>
    </location>
</feature>
<evidence type="ECO:0000313" key="8">
    <source>
        <dbReference type="EMBL" id="SMG39332.1"/>
    </source>
</evidence>
<dbReference type="PANTHER" id="PTHR32089">
    <property type="entry name" value="METHYL-ACCEPTING CHEMOTAXIS PROTEIN MCPB"/>
    <property type="match status" value="1"/>
</dbReference>
<dbReference type="SMART" id="SM00283">
    <property type="entry name" value="MA"/>
    <property type="match status" value="1"/>
</dbReference>
<dbReference type="Proteomes" id="UP000193355">
    <property type="component" value="Unassembled WGS sequence"/>
</dbReference>
<evidence type="ECO:0000259" key="6">
    <source>
        <dbReference type="PROSITE" id="PS50111"/>
    </source>
</evidence>
<dbReference type="GO" id="GO:0004888">
    <property type="term" value="F:transmembrane signaling receptor activity"/>
    <property type="evidence" value="ECO:0007669"/>
    <property type="project" value="InterPro"/>
</dbReference>
<dbReference type="CDD" id="cd06225">
    <property type="entry name" value="HAMP"/>
    <property type="match status" value="1"/>
</dbReference>
<dbReference type="InterPro" id="IPR004089">
    <property type="entry name" value="MCPsignal_dom"/>
</dbReference>
<feature type="transmembrane region" description="Helical" evidence="5">
    <location>
        <begin position="12"/>
        <end position="33"/>
    </location>
</feature>
<feature type="domain" description="Methyl-accepting transducer" evidence="6">
    <location>
        <begin position="284"/>
        <end position="520"/>
    </location>
</feature>
<keyword evidence="5" id="KW-0812">Transmembrane</keyword>
<evidence type="ECO:0000259" key="7">
    <source>
        <dbReference type="PROSITE" id="PS50885"/>
    </source>
</evidence>
<dbReference type="CDD" id="cd19411">
    <property type="entry name" value="MCP2201-like_sensor"/>
    <property type="match status" value="1"/>
</dbReference>
<dbReference type="PROSITE" id="PS50885">
    <property type="entry name" value="HAMP"/>
    <property type="match status" value="1"/>
</dbReference>